<sequence>MSNSMFYTGLSGLNVAQGALVTTGHNTANVYTAGYSRQSVQISSAGGVYSPSVGFFGSGAKVADVTRNYDQYLATQLNQAQSLNHSLNTYYTQISQIDNLLANQKTGVAVQMQSLFTGVQAVANTPADPAARQQLLSSAQALTNQFRSMDEYLVGLNASVNEQVVGHVEQINTYAQQIANLNKQVAMLSNASGGQAPNDLLDQRDQLVNELGKLVGTKLVVQDGGQYNVFIGNGQTLVLGDKANKLAAVNSASDPGRTTVATINAAGKAIELQEGGLSGGSLGGLLQFRSETLTNAQNSLGRIAIAMADAFNAQQNLGMDLNGALGGDFFSQASPGLINNARNQGNLALTPSFSDIGALTTSDYTLSVKDDGAGGLQYTVTRLSDNKDIASSATFPIKFDGVQLDAASGTAKAGDSFLIQPTRTGARDMTVLLTDPAKVAAASPIITGKTASNQGSGAISAGKVDANYLATPLAAGVTLAYQSGPPSTLSGFPATSPVTVTLADGTATTYNPDGAGNYDTVPPSGPFAGVPYTAGASISFDGITVSVSGAPSNGDTFTIGKNTGGVSDGSNALLMGALQNKNTMANGTSSFSGSYGQLVSTVGNKARQVEISNKAQTSLTNQIGAFQQSVSGVNQDEETANLLMFQQMYQANAKVIQTASTMFDAVLGIAN</sequence>
<evidence type="ECO:0000256" key="3">
    <source>
        <dbReference type="ARBA" id="ARBA00009677"/>
    </source>
</evidence>
<evidence type="ECO:0000259" key="8">
    <source>
        <dbReference type="Pfam" id="PF21158"/>
    </source>
</evidence>
<keyword evidence="11" id="KW-0282">Flagellum</keyword>
<protein>
    <recommendedName>
        <fullName evidence="4">Flagellar hook-associated protein 1</fullName>
    </recommendedName>
</protein>
<dbReference type="InterPro" id="IPR049119">
    <property type="entry name" value="FlgK_D2-like"/>
</dbReference>
<comment type="subcellular location">
    <subcellularLocation>
        <location evidence="1">Bacterial flagellum</location>
    </subcellularLocation>
    <subcellularLocation>
        <location evidence="2">Secreted</location>
    </subcellularLocation>
</comment>
<feature type="domain" description="Flagellar hook-associated protein 1 D3" evidence="9">
    <location>
        <begin position="444"/>
        <end position="560"/>
    </location>
</feature>
<evidence type="ECO:0000256" key="4">
    <source>
        <dbReference type="ARBA" id="ARBA00016244"/>
    </source>
</evidence>
<comment type="similarity">
    <text evidence="3">Belongs to the flagella basal body rod proteins family.</text>
</comment>
<evidence type="ECO:0000256" key="5">
    <source>
        <dbReference type="ARBA" id="ARBA00022525"/>
    </source>
</evidence>
<evidence type="ECO:0000259" key="10">
    <source>
        <dbReference type="Pfam" id="PF22638"/>
    </source>
</evidence>
<dbReference type="Pfam" id="PF21159">
    <property type="entry name" value="FlgK_2nd"/>
    <property type="match status" value="1"/>
</dbReference>
<proteinExistence type="inferred from homology"/>
<feature type="domain" description="Flagellar basal-body/hook protein C-terminal" evidence="7">
    <location>
        <begin position="630"/>
        <end position="667"/>
    </location>
</feature>
<evidence type="ECO:0000256" key="1">
    <source>
        <dbReference type="ARBA" id="ARBA00004365"/>
    </source>
</evidence>
<comment type="caution">
    <text evidence="11">The sequence shown here is derived from an EMBL/GenBank/DDBJ whole genome shotgun (WGS) entry which is preliminary data.</text>
</comment>
<dbReference type="NCBIfam" id="TIGR02492">
    <property type="entry name" value="flgK_ends"/>
    <property type="match status" value="1"/>
</dbReference>
<keyword evidence="11" id="KW-0969">Cilium</keyword>
<dbReference type="InterPro" id="IPR010930">
    <property type="entry name" value="Flg_bb/hook_C_dom"/>
</dbReference>
<organism evidence="11 12">
    <name type="scientific">Polaromonas aquatica</name>
    <dbReference type="NCBI Taxonomy" id="332657"/>
    <lineage>
        <taxon>Bacteria</taxon>
        <taxon>Pseudomonadati</taxon>
        <taxon>Pseudomonadota</taxon>
        <taxon>Betaproteobacteria</taxon>
        <taxon>Burkholderiales</taxon>
        <taxon>Comamonadaceae</taxon>
        <taxon>Polaromonas</taxon>
    </lineage>
</organism>
<evidence type="ECO:0000313" key="11">
    <source>
        <dbReference type="EMBL" id="MFC6282331.1"/>
    </source>
</evidence>
<evidence type="ECO:0000256" key="2">
    <source>
        <dbReference type="ARBA" id="ARBA00004613"/>
    </source>
</evidence>
<evidence type="ECO:0000259" key="7">
    <source>
        <dbReference type="Pfam" id="PF06429"/>
    </source>
</evidence>
<evidence type="ECO:0000256" key="6">
    <source>
        <dbReference type="ARBA" id="ARBA00023143"/>
    </source>
</evidence>
<evidence type="ECO:0000313" key="12">
    <source>
        <dbReference type="Proteomes" id="UP001596270"/>
    </source>
</evidence>
<dbReference type="PANTHER" id="PTHR30033">
    <property type="entry name" value="FLAGELLAR HOOK-ASSOCIATED PROTEIN 1"/>
    <property type="match status" value="1"/>
</dbReference>
<reference evidence="12" key="1">
    <citation type="journal article" date="2019" name="Int. J. Syst. Evol. Microbiol.">
        <title>The Global Catalogue of Microorganisms (GCM) 10K type strain sequencing project: providing services to taxonomists for standard genome sequencing and annotation.</title>
        <authorList>
            <consortium name="The Broad Institute Genomics Platform"/>
            <consortium name="The Broad Institute Genome Sequencing Center for Infectious Disease"/>
            <person name="Wu L."/>
            <person name="Ma J."/>
        </authorList>
    </citation>
    <scope>NUCLEOTIDE SEQUENCE [LARGE SCALE GENOMIC DNA]</scope>
    <source>
        <strain evidence="12">CCUG 39402</strain>
    </source>
</reference>
<name>A0ABW1TXE6_9BURK</name>
<evidence type="ECO:0000259" key="9">
    <source>
        <dbReference type="Pfam" id="PF21159"/>
    </source>
</evidence>
<keyword evidence="12" id="KW-1185">Reference proteome</keyword>
<dbReference type="InterPro" id="IPR002371">
    <property type="entry name" value="FlgK"/>
</dbReference>
<dbReference type="Pfam" id="PF22638">
    <property type="entry name" value="FlgK_D1"/>
    <property type="match status" value="1"/>
</dbReference>
<dbReference type="Proteomes" id="UP001596270">
    <property type="component" value="Unassembled WGS sequence"/>
</dbReference>
<feature type="domain" description="Flagellar hook-associated protein 1 D2-like" evidence="8">
    <location>
        <begin position="338"/>
        <end position="421"/>
    </location>
</feature>
<dbReference type="RefSeq" id="WP_371437535.1">
    <property type="nucleotide sequence ID" value="NZ_JBHSRS010000076.1"/>
</dbReference>
<keyword evidence="11" id="KW-0966">Cell projection</keyword>
<dbReference type="InterPro" id="IPR053927">
    <property type="entry name" value="FlgK_helical"/>
</dbReference>
<gene>
    <name evidence="11" type="primary">flgK</name>
    <name evidence="11" type="ORF">ACFQND_13975</name>
</gene>
<dbReference type="Pfam" id="PF06429">
    <property type="entry name" value="Flg_bbr_C"/>
    <property type="match status" value="1"/>
</dbReference>
<dbReference type="SUPFAM" id="SSF64518">
    <property type="entry name" value="Phase 1 flagellin"/>
    <property type="match status" value="2"/>
</dbReference>
<dbReference type="PRINTS" id="PR01005">
    <property type="entry name" value="FLGHOOKAP1"/>
</dbReference>
<feature type="domain" description="Flagellar hook-associated protein FlgK helical" evidence="10">
    <location>
        <begin position="94"/>
        <end position="330"/>
    </location>
</feature>
<dbReference type="Pfam" id="PF21158">
    <property type="entry name" value="flgK_1st_1"/>
    <property type="match status" value="1"/>
</dbReference>
<keyword evidence="5" id="KW-0964">Secreted</keyword>
<keyword evidence="6" id="KW-0975">Bacterial flagellum</keyword>
<accession>A0ABW1TXE6</accession>
<dbReference type="EMBL" id="JBHSRS010000076">
    <property type="protein sequence ID" value="MFC6282331.1"/>
    <property type="molecule type" value="Genomic_DNA"/>
</dbReference>
<dbReference type="PANTHER" id="PTHR30033:SF1">
    <property type="entry name" value="FLAGELLAR HOOK-ASSOCIATED PROTEIN 1"/>
    <property type="match status" value="1"/>
</dbReference>
<dbReference type="InterPro" id="IPR049474">
    <property type="entry name" value="FlgK_D3"/>
</dbReference>